<feature type="region of interest" description="Disordered" evidence="1">
    <location>
        <begin position="87"/>
        <end position="108"/>
    </location>
</feature>
<organism evidence="2 3">
    <name type="scientific">Claviceps pusilla</name>
    <dbReference type="NCBI Taxonomy" id="123648"/>
    <lineage>
        <taxon>Eukaryota</taxon>
        <taxon>Fungi</taxon>
        <taxon>Dikarya</taxon>
        <taxon>Ascomycota</taxon>
        <taxon>Pezizomycotina</taxon>
        <taxon>Sordariomycetes</taxon>
        <taxon>Hypocreomycetidae</taxon>
        <taxon>Hypocreales</taxon>
        <taxon>Clavicipitaceae</taxon>
        <taxon>Claviceps</taxon>
    </lineage>
</organism>
<dbReference type="EMBL" id="SRPW01001986">
    <property type="protein sequence ID" value="KAG5997131.1"/>
    <property type="molecule type" value="Genomic_DNA"/>
</dbReference>
<keyword evidence="3" id="KW-1185">Reference proteome</keyword>
<dbReference type="Proteomes" id="UP000748025">
    <property type="component" value="Unassembled WGS sequence"/>
</dbReference>
<evidence type="ECO:0000313" key="3">
    <source>
        <dbReference type="Proteomes" id="UP000748025"/>
    </source>
</evidence>
<protein>
    <submittedName>
        <fullName evidence="2">Uncharacterized protein</fullName>
    </submittedName>
</protein>
<gene>
    <name evidence="2" type="ORF">E4U43_002714</name>
</gene>
<accession>A0A9P7N674</accession>
<reference evidence="2" key="1">
    <citation type="journal article" date="2020" name="bioRxiv">
        <title>Whole genome comparisons of ergot fungi reveals the divergence and evolution of species within the genus Claviceps are the result of varying mechanisms driving genome evolution and host range expansion.</title>
        <authorList>
            <person name="Wyka S.A."/>
            <person name="Mondo S.J."/>
            <person name="Liu M."/>
            <person name="Dettman J."/>
            <person name="Nalam V."/>
            <person name="Broders K.D."/>
        </authorList>
    </citation>
    <scope>NUCLEOTIDE SEQUENCE</scope>
    <source>
        <strain evidence="2">CCC 602</strain>
    </source>
</reference>
<proteinExistence type="predicted"/>
<name>A0A9P7N674_9HYPO</name>
<dbReference type="AlphaFoldDB" id="A0A9P7N674"/>
<evidence type="ECO:0000313" key="2">
    <source>
        <dbReference type="EMBL" id="KAG5997131.1"/>
    </source>
</evidence>
<sequence>MTGPSPCPVPAARPPNLAASIIVNLHKPNISPLAIVPIVPVVSSPPTAPTLTSPPTTGWSGYECQTLIAAVQVVRPQQKAVFALFNPSRSPRRPRLTPPLPAQPTLPPFNAAHRPQTLHRRFLAGCITPQKAPRIAATPSFS</sequence>
<comment type="caution">
    <text evidence="2">The sequence shown here is derived from an EMBL/GenBank/DDBJ whole genome shotgun (WGS) entry which is preliminary data.</text>
</comment>
<evidence type="ECO:0000256" key="1">
    <source>
        <dbReference type="SAM" id="MobiDB-lite"/>
    </source>
</evidence>
<feature type="compositionally biased region" description="Pro residues" evidence="1">
    <location>
        <begin position="96"/>
        <end position="107"/>
    </location>
</feature>